<evidence type="ECO:0000313" key="4">
    <source>
        <dbReference type="Proteomes" id="UP000247591"/>
    </source>
</evidence>
<evidence type="ECO:0000256" key="1">
    <source>
        <dbReference type="SAM" id="MobiDB-lite"/>
    </source>
</evidence>
<gene>
    <name evidence="3" type="ORF">DFR67_103122</name>
</gene>
<feature type="transmembrane region" description="Helical" evidence="2">
    <location>
        <begin position="35"/>
        <end position="52"/>
    </location>
</feature>
<dbReference type="Pfam" id="PF19950">
    <property type="entry name" value="DUF6412"/>
    <property type="match status" value="1"/>
</dbReference>
<accession>A0A318RNP3</accession>
<reference evidence="3 4" key="1">
    <citation type="submission" date="2018-06" db="EMBL/GenBank/DDBJ databases">
        <title>Genomic Encyclopedia of Type Strains, Phase IV (KMG-IV): sequencing the most valuable type-strain genomes for metagenomic binning, comparative biology and taxonomic classification.</title>
        <authorList>
            <person name="Goeker M."/>
        </authorList>
    </citation>
    <scope>NUCLEOTIDE SEQUENCE [LARGE SCALE GENOMIC DNA]</scope>
    <source>
        <strain evidence="3 4">DSM 45521</strain>
    </source>
</reference>
<dbReference type="AlphaFoldDB" id="A0A318RNP3"/>
<sequence length="104" mass="10965">MTDGASALSRWMLAFVIGTFFAVIAPIALDNQAGLVAVGASVALLLVSAIALHRMRDVLVLVVVGHTGPASDERCLRGSFRRQTNPDTDGRPRPRAPGSCLRPA</sequence>
<keyword evidence="2" id="KW-0472">Membrane</keyword>
<dbReference type="EMBL" id="QJSP01000003">
    <property type="protein sequence ID" value="PYE19211.1"/>
    <property type="molecule type" value="Genomic_DNA"/>
</dbReference>
<feature type="transmembrane region" description="Helical" evidence="2">
    <location>
        <begin position="12"/>
        <end position="29"/>
    </location>
</feature>
<evidence type="ECO:0000313" key="3">
    <source>
        <dbReference type="EMBL" id="PYE19211.1"/>
    </source>
</evidence>
<evidence type="ECO:0000256" key="2">
    <source>
        <dbReference type="SAM" id="Phobius"/>
    </source>
</evidence>
<keyword evidence="2" id="KW-1133">Transmembrane helix</keyword>
<keyword evidence="2" id="KW-0812">Transmembrane</keyword>
<organism evidence="3 4">
    <name type="scientific">Williamsia limnetica</name>
    <dbReference type="NCBI Taxonomy" id="882452"/>
    <lineage>
        <taxon>Bacteria</taxon>
        <taxon>Bacillati</taxon>
        <taxon>Actinomycetota</taxon>
        <taxon>Actinomycetes</taxon>
        <taxon>Mycobacteriales</taxon>
        <taxon>Nocardiaceae</taxon>
        <taxon>Williamsia</taxon>
    </lineage>
</organism>
<comment type="caution">
    <text evidence="3">The sequence shown here is derived from an EMBL/GenBank/DDBJ whole genome shotgun (WGS) entry which is preliminary data.</text>
</comment>
<feature type="region of interest" description="Disordered" evidence="1">
    <location>
        <begin position="74"/>
        <end position="104"/>
    </location>
</feature>
<protein>
    <submittedName>
        <fullName evidence="3">Uncharacterized protein</fullName>
    </submittedName>
</protein>
<dbReference type="Proteomes" id="UP000247591">
    <property type="component" value="Unassembled WGS sequence"/>
</dbReference>
<dbReference type="RefSeq" id="WP_146240379.1">
    <property type="nucleotide sequence ID" value="NZ_QJSP01000003.1"/>
</dbReference>
<dbReference type="InterPro" id="IPR045635">
    <property type="entry name" value="DUF6412"/>
</dbReference>
<name>A0A318RNP3_WILLI</name>
<dbReference type="OrthoDB" id="4570663at2"/>
<keyword evidence="4" id="KW-1185">Reference proteome</keyword>
<proteinExistence type="predicted"/>